<keyword evidence="2" id="KW-1185">Reference proteome</keyword>
<comment type="caution">
    <text evidence="1">The sequence shown here is derived from an EMBL/GenBank/DDBJ whole genome shotgun (WGS) entry which is preliminary data.</text>
</comment>
<organism evidence="1 2">
    <name type="scientific">Sneathiella chinensis</name>
    <dbReference type="NCBI Taxonomy" id="349750"/>
    <lineage>
        <taxon>Bacteria</taxon>
        <taxon>Pseudomonadati</taxon>
        <taxon>Pseudomonadota</taxon>
        <taxon>Alphaproteobacteria</taxon>
        <taxon>Sneathiellales</taxon>
        <taxon>Sneathiellaceae</taxon>
        <taxon>Sneathiella</taxon>
    </lineage>
</organism>
<dbReference type="PANTHER" id="PTHR11669">
    <property type="entry name" value="REPLICATION FACTOR C / DNA POLYMERASE III GAMMA-TAU SUBUNIT"/>
    <property type="match status" value="1"/>
</dbReference>
<dbReference type="Pfam" id="PF13177">
    <property type="entry name" value="DNA_pol3_delta2"/>
    <property type="match status" value="1"/>
</dbReference>
<protein>
    <submittedName>
        <fullName evidence="1">DNA polymerase III subunit delta</fullName>
    </submittedName>
</protein>
<dbReference type="PANTHER" id="PTHR11669:SF8">
    <property type="entry name" value="DNA POLYMERASE III SUBUNIT DELTA"/>
    <property type="match status" value="1"/>
</dbReference>
<name>A0ABQ5U774_9PROT</name>
<dbReference type="Proteomes" id="UP001161409">
    <property type="component" value="Unassembled WGS sequence"/>
</dbReference>
<accession>A0ABQ5U774</accession>
<reference evidence="1" key="2">
    <citation type="submission" date="2023-01" db="EMBL/GenBank/DDBJ databases">
        <title>Draft genome sequence of Sneathiella chinensis strain NBRC 103408.</title>
        <authorList>
            <person name="Sun Q."/>
            <person name="Mori K."/>
        </authorList>
    </citation>
    <scope>NUCLEOTIDE SEQUENCE</scope>
    <source>
        <strain evidence="1">NBRC 103408</strain>
    </source>
</reference>
<evidence type="ECO:0000313" key="1">
    <source>
        <dbReference type="EMBL" id="GLQ07266.1"/>
    </source>
</evidence>
<evidence type="ECO:0000313" key="2">
    <source>
        <dbReference type="Proteomes" id="UP001161409"/>
    </source>
</evidence>
<gene>
    <name evidence="1" type="ORF">GCM10007924_24870</name>
</gene>
<dbReference type="NCBIfam" id="NF005677">
    <property type="entry name" value="PRK07471.1"/>
    <property type="match status" value="1"/>
</dbReference>
<dbReference type="SUPFAM" id="SSF52540">
    <property type="entry name" value="P-loop containing nucleoside triphosphate hydrolases"/>
    <property type="match status" value="1"/>
</dbReference>
<dbReference type="InterPro" id="IPR050238">
    <property type="entry name" value="DNA_Rep/Repair_Clamp_Loader"/>
</dbReference>
<sequence length="362" mass="39934">MSEVAPIDCLEGFAHPREGGRLIGHAGAEKEFLDSFNSGRFHHAWLVTGPKGVGKATFAYRAAKFLLSQGDGGGGLFGPPDSLDVAEDSTTLAQIRADAHPGLTVLRRRYDSKTSKYFSVIRVDDVRKLGNFFGLTASDGGWRVVIVDCVDDMNIAAANAFLKILEEPPVRTVFFLLSHTPAGLLQTIRSRCRMMPLKPLRETEVAEVIRANGIQASDQDIAMLANLAEGSPGKAISLMQSGGLDVFRAILDLFGRYPRFDPDRLHGLADLAGRKEGEGTYRIVCELFPWWLARMVRSVSVGFHGVSLIEGEQAVMENLAGQRPVDFWVEIWEKSNHLIERADSINLDRKQIVLNLFLNSVR</sequence>
<proteinExistence type="predicted"/>
<dbReference type="RefSeq" id="WP_169561321.1">
    <property type="nucleotide sequence ID" value="NZ_BSNF01000008.1"/>
</dbReference>
<dbReference type="Gene3D" id="3.40.50.300">
    <property type="entry name" value="P-loop containing nucleotide triphosphate hydrolases"/>
    <property type="match status" value="1"/>
</dbReference>
<dbReference type="InterPro" id="IPR027417">
    <property type="entry name" value="P-loop_NTPase"/>
</dbReference>
<dbReference type="EMBL" id="BSNF01000008">
    <property type="protein sequence ID" value="GLQ07266.1"/>
    <property type="molecule type" value="Genomic_DNA"/>
</dbReference>
<reference evidence="1" key="1">
    <citation type="journal article" date="2014" name="Int. J. Syst. Evol. Microbiol.">
        <title>Complete genome of a new Firmicutes species belonging to the dominant human colonic microbiota ('Ruminococcus bicirculans') reveals two chromosomes and a selective capacity to utilize plant glucans.</title>
        <authorList>
            <consortium name="NISC Comparative Sequencing Program"/>
            <person name="Wegmann U."/>
            <person name="Louis P."/>
            <person name="Goesmann A."/>
            <person name="Henrissat B."/>
            <person name="Duncan S.H."/>
            <person name="Flint H.J."/>
        </authorList>
    </citation>
    <scope>NUCLEOTIDE SEQUENCE</scope>
    <source>
        <strain evidence="1">NBRC 103408</strain>
    </source>
</reference>